<proteinExistence type="predicted"/>
<accession>A0AA87ZYU9</accession>
<organism evidence="2 3">
    <name type="scientific">Ficus carica</name>
    <name type="common">Common fig</name>
    <dbReference type="NCBI Taxonomy" id="3494"/>
    <lineage>
        <taxon>Eukaryota</taxon>
        <taxon>Viridiplantae</taxon>
        <taxon>Streptophyta</taxon>
        <taxon>Embryophyta</taxon>
        <taxon>Tracheophyta</taxon>
        <taxon>Spermatophyta</taxon>
        <taxon>Magnoliopsida</taxon>
        <taxon>eudicotyledons</taxon>
        <taxon>Gunneridae</taxon>
        <taxon>Pentapetalae</taxon>
        <taxon>rosids</taxon>
        <taxon>fabids</taxon>
        <taxon>Rosales</taxon>
        <taxon>Moraceae</taxon>
        <taxon>Ficeae</taxon>
        <taxon>Ficus</taxon>
    </lineage>
</organism>
<sequence>MPKIPPAATPNVVGLSGGGWPVAPPLITCKREAPRNDGDTGVVSAVDTPMLKRFSWVRVLGATRSGRLPRVPGGVPWASPVKGQQCPSEWLAAGGDLTSDRSRWVASVAGAPRTRQAEKATRKSDQSRKVYRCTVPGICWSERVGHQHKPHSISGQVQVRDASCTGDMSDPNKRSPAWHKCTSGRLLGHHRVLGDEYLARRHVAVSTCRTHDASNSPHVEVPRVEPSARHVAAGGKMNRLPNSNFEFKGMIDVKLNRRLGIRIRSDHWAPLNRRGGASFAIICEEDYLSRAVESY</sequence>
<dbReference type="AlphaFoldDB" id="A0AA87ZYU9"/>
<keyword evidence="3" id="KW-1185">Reference proteome</keyword>
<comment type="caution">
    <text evidence="2">The sequence shown here is derived from an EMBL/GenBank/DDBJ whole genome shotgun (WGS) entry which is preliminary data.</text>
</comment>
<protein>
    <submittedName>
        <fullName evidence="2">Uncharacterized protein</fullName>
    </submittedName>
</protein>
<name>A0AA87ZYU9_FICCA</name>
<gene>
    <name evidence="2" type="ORF">TIFTF001_015500</name>
</gene>
<feature type="region of interest" description="Disordered" evidence="1">
    <location>
        <begin position="150"/>
        <end position="177"/>
    </location>
</feature>
<dbReference type="Proteomes" id="UP001187192">
    <property type="component" value="Unassembled WGS sequence"/>
</dbReference>
<dbReference type="EMBL" id="BTGU01000022">
    <property type="protein sequence ID" value="GMN46319.1"/>
    <property type="molecule type" value="Genomic_DNA"/>
</dbReference>
<evidence type="ECO:0000313" key="2">
    <source>
        <dbReference type="EMBL" id="GMN46319.1"/>
    </source>
</evidence>
<evidence type="ECO:0000256" key="1">
    <source>
        <dbReference type="SAM" id="MobiDB-lite"/>
    </source>
</evidence>
<reference evidence="2" key="1">
    <citation type="submission" date="2023-07" db="EMBL/GenBank/DDBJ databases">
        <title>draft genome sequence of fig (Ficus carica).</title>
        <authorList>
            <person name="Takahashi T."/>
            <person name="Nishimura K."/>
        </authorList>
    </citation>
    <scope>NUCLEOTIDE SEQUENCE</scope>
</reference>
<evidence type="ECO:0000313" key="3">
    <source>
        <dbReference type="Proteomes" id="UP001187192"/>
    </source>
</evidence>